<dbReference type="Proteomes" id="UP000504610">
    <property type="component" value="Chromosome 9"/>
</dbReference>
<protein>
    <submittedName>
        <fullName evidence="4">Protein disulfide-isomerase 2-3-like</fullName>
    </submittedName>
</protein>
<dbReference type="Gene3D" id="3.40.30.10">
    <property type="entry name" value="Glutaredoxin"/>
    <property type="match status" value="1"/>
</dbReference>
<evidence type="ECO:0000256" key="1">
    <source>
        <dbReference type="SAM" id="MobiDB-lite"/>
    </source>
</evidence>
<reference evidence="4" key="2">
    <citation type="submission" date="2025-08" db="UniProtKB">
        <authorList>
            <consortium name="RefSeq"/>
        </authorList>
    </citation>
    <scope>IDENTIFICATION</scope>
    <source>
        <tissue evidence="4">Leaf</tissue>
    </source>
</reference>
<dbReference type="InterPro" id="IPR036249">
    <property type="entry name" value="Thioredoxin-like_sf"/>
</dbReference>
<feature type="domain" description="Thioredoxin" evidence="2">
    <location>
        <begin position="8"/>
        <end position="157"/>
    </location>
</feature>
<dbReference type="PROSITE" id="PS00194">
    <property type="entry name" value="THIOREDOXIN_1"/>
    <property type="match status" value="1"/>
</dbReference>
<accession>A0A6J0N8C2</accession>
<dbReference type="PANTHER" id="PTHR45815:SF3">
    <property type="entry name" value="PROTEIN DISULFIDE-ISOMERASE A6"/>
    <property type="match status" value="1"/>
</dbReference>
<evidence type="ECO:0000313" key="3">
    <source>
        <dbReference type="Proteomes" id="UP000504610"/>
    </source>
</evidence>
<dbReference type="AlphaFoldDB" id="A0A6J0N8C2"/>
<gene>
    <name evidence="4" type="primary">LOC108851176</name>
</gene>
<dbReference type="InterPro" id="IPR017937">
    <property type="entry name" value="Thioredoxin_CS"/>
</dbReference>
<evidence type="ECO:0000259" key="2">
    <source>
        <dbReference type="PROSITE" id="PS51352"/>
    </source>
</evidence>
<reference evidence="3" key="1">
    <citation type="journal article" date="2019" name="Database">
        <title>The radish genome database (RadishGD): an integrated information resource for radish genomics.</title>
        <authorList>
            <person name="Yu H.J."/>
            <person name="Baek S."/>
            <person name="Lee Y.J."/>
            <person name="Cho A."/>
            <person name="Mun J.H."/>
        </authorList>
    </citation>
    <scope>NUCLEOTIDE SEQUENCE [LARGE SCALE GENOMIC DNA]</scope>
    <source>
        <strain evidence="3">cv. WK10039</strain>
    </source>
</reference>
<proteinExistence type="predicted"/>
<evidence type="ECO:0000313" key="4">
    <source>
        <dbReference type="RefSeq" id="XP_018480093.2"/>
    </source>
</evidence>
<dbReference type="OrthoDB" id="10264505at2759"/>
<dbReference type="GO" id="GO:0005788">
    <property type="term" value="C:endoplasmic reticulum lumen"/>
    <property type="evidence" value="ECO:0007669"/>
    <property type="project" value="TreeGrafter"/>
</dbReference>
<dbReference type="RefSeq" id="XP_018480093.2">
    <property type="nucleotide sequence ID" value="XM_018624591.2"/>
</dbReference>
<dbReference type="KEGG" id="rsz:108851176"/>
<sequence length="173" mass="18990">MALNNTRSALNIAHPPLSVIQIPLSVIRIPQSHQHSLRIFLSCGSAHLLVEFFAPWCGHCKSLTPTWEKVASVLKGVATVAAIDADVHQFVAQPHVDYQGVRDAKSIANFAYKQIKALLSDRLEGKSKPTGGGSSEKKSEPSASVELNSNSFDELVIRSRTCFYEYTWEVILG</sequence>
<dbReference type="SUPFAM" id="SSF52833">
    <property type="entry name" value="Thioredoxin-like"/>
    <property type="match status" value="1"/>
</dbReference>
<dbReference type="PANTHER" id="PTHR45815">
    <property type="entry name" value="PROTEIN DISULFIDE-ISOMERASE A6"/>
    <property type="match status" value="1"/>
</dbReference>
<name>A0A6J0N8C2_RAPSA</name>
<keyword evidence="3" id="KW-1185">Reference proteome</keyword>
<organism evidence="3 4">
    <name type="scientific">Raphanus sativus</name>
    <name type="common">Radish</name>
    <name type="synonym">Raphanus raphanistrum var. sativus</name>
    <dbReference type="NCBI Taxonomy" id="3726"/>
    <lineage>
        <taxon>Eukaryota</taxon>
        <taxon>Viridiplantae</taxon>
        <taxon>Streptophyta</taxon>
        <taxon>Embryophyta</taxon>
        <taxon>Tracheophyta</taxon>
        <taxon>Spermatophyta</taxon>
        <taxon>Magnoliopsida</taxon>
        <taxon>eudicotyledons</taxon>
        <taxon>Gunneridae</taxon>
        <taxon>Pentapetalae</taxon>
        <taxon>rosids</taxon>
        <taxon>malvids</taxon>
        <taxon>Brassicales</taxon>
        <taxon>Brassicaceae</taxon>
        <taxon>Brassiceae</taxon>
        <taxon>Raphanus</taxon>
    </lineage>
</organism>
<dbReference type="GO" id="GO:0034976">
    <property type="term" value="P:response to endoplasmic reticulum stress"/>
    <property type="evidence" value="ECO:0007669"/>
    <property type="project" value="TreeGrafter"/>
</dbReference>
<dbReference type="PROSITE" id="PS51352">
    <property type="entry name" value="THIOREDOXIN_2"/>
    <property type="match status" value="1"/>
</dbReference>
<dbReference type="GeneID" id="108851176"/>
<dbReference type="InterPro" id="IPR013766">
    <property type="entry name" value="Thioredoxin_domain"/>
</dbReference>
<feature type="region of interest" description="Disordered" evidence="1">
    <location>
        <begin position="124"/>
        <end position="145"/>
    </location>
</feature>
<dbReference type="Pfam" id="PF00085">
    <property type="entry name" value="Thioredoxin"/>
    <property type="match status" value="1"/>
</dbReference>
<dbReference type="GO" id="GO:0015035">
    <property type="term" value="F:protein-disulfide reductase activity"/>
    <property type="evidence" value="ECO:0007669"/>
    <property type="project" value="TreeGrafter"/>
</dbReference>